<organism evidence="2 3">
    <name type="scientific">Mycobacteroides chelonae</name>
    <name type="common">Mycobacterium chelonae</name>
    <dbReference type="NCBI Taxonomy" id="1774"/>
    <lineage>
        <taxon>Bacteria</taxon>
        <taxon>Bacillati</taxon>
        <taxon>Actinomycetota</taxon>
        <taxon>Actinomycetes</taxon>
        <taxon>Mycobacteriales</taxon>
        <taxon>Mycobacteriaceae</taxon>
        <taxon>Mycobacteroides</taxon>
    </lineage>
</organism>
<keyword evidence="1" id="KW-0175">Coiled coil</keyword>
<evidence type="ECO:0000313" key="3">
    <source>
        <dbReference type="Proteomes" id="UP000180113"/>
    </source>
</evidence>
<dbReference type="Proteomes" id="UP000180113">
    <property type="component" value="Unassembled WGS sequence"/>
</dbReference>
<dbReference type="AlphaFoldDB" id="A0AB73MTI5"/>
<feature type="coiled-coil region" evidence="1">
    <location>
        <begin position="63"/>
        <end position="109"/>
    </location>
</feature>
<proteinExistence type="predicted"/>
<evidence type="ECO:0000256" key="1">
    <source>
        <dbReference type="SAM" id="Coils"/>
    </source>
</evidence>
<reference evidence="2 3" key="1">
    <citation type="submission" date="2016-10" db="EMBL/GenBank/DDBJ databases">
        <title>Evaluation of Human, Animal and Environmental Mycobacterium chelonae Isolates by Core Genome Phylogenomic Analysis, Targeted Gene Comparison, and Anti-microbial Susceptibility Patterns: A Tale of Mistaken Identities.</title>
        <authorList>
            <person name="Fogelson S.B."/>
            <person name="Camus A.C."/>
            <person name="Lorenz W."/>
            <person name="Vasireddy R."/>
            <person name="Vasireddy S."/>
            <person name="Smith T."/>
            <person name="Brown-Elliott B.A."/>
            <person name="Wallace R.J.Jr."/>
            <person name="Hasan N.A."/>
            <person name="Reischl U."/>
            <person name="Sanchez S."/>
        </authorList>
    </citation>
    <scope>NUCLEOTIDE SEQUENCE [LARGE SCALE GENOMIC DNA]</scope>
    <source>
        <strain evidence="2 3">42895</strain>
    </source>
</reference>
<protein>
    <submittedName>
        <fullName evidence="2">Uncharacterized protein</fullName>
    </submittedName>
</protein>
<dbReference type="EMBL" id="MLHW01000001">
    <property type="protein sequence ID" value="OHT55217.1"/>
    <property type="molecule type" value="Genomic_DNA"/>
</dbReference>
<evidence type="ECO:0000313" key="2">
    <source>
        <dbReference type="EMBL" id="OHT55217.1"/>
    </source>
</evidence>
<name>A0AB73MTI5_MYCCH</name>
<comment type="caution">
    <text evidence="2">The sequence shown here is derived from an EMBL/GenBank/DDBJ whole genome shotgun (WGS) entry which is preliminary data.</text>
</comment>
<gene>
    <name evidence="2" type="ORF">BKG62_03330</name>
</gene>
<accession>A0AB73MTI5</accession>
<sequence>MSTMGKWIGAVILGVLGLGSIGQYPLVGFGMLGAAGLLIWMGMQSRQAVRIERSRPTAARQARQEVQAEVNEAQRDANRQLRREVARARAQAQRNVDDAVARVQAEQSQRWIA</sequence>